<protein>
    <recommendedName>
        <fullName evidence="1">DUF6593 domain-containing protein</fullName>
    </recommendedName>
</protein>
<name>A0A0C3B096_SERVB</name>
<dbReference type="PROSITE" id="PS51257">
    <property type="entry name" value="PROKAR_LIPOPROTEIN"/>
    <property type="match status" value="1"/>
</dbReference>
<organism evidence="2 3">
    <name type="scientific">Serendipita vermifera MAFF 305830</name>
    <dbReference type="NCBI Taxonomy" id="933852"/>
    <lineage>
        <taxon>Eukaryota</taxon>
        <taxon>Fungi</taxon>
        <taxon>Dikarya</taxon>
        <taxon>Basidiomycota</taxon>
        <taxon>Agaricomycotina</taxon>
        <taxon>Agaricomycetes</taxon>
        <taxon>Sebacinales</taxon>
        <taxon>Serendipitaceae</taxon>
        <taxon>Serendipita</taxon>
    </lineage>
</organism>
<reference evidence="3" key="2">
    <citation type="submission" date="2015-01" db="EMBL/GenBank/DDBJ databases">
        <title>Evolutionary Origins and Diversification of the Mycorrhizal Mutualists.</title>
        <authorList>
            <consortium name="DOE Joint Genome Institute"/>
            <consortium name="Mycorrhizal Genomics Consortium"/>
            <person name="Kohler A."/>
            <person name="Kuo A."/>
            <person name="Nagy L.G."/>
            <person name="Floudas D."/>
            <person name="Copeland A."/>
            <person name="Barry K.W."/>
            <person name="Cichocki N."/>
            <person name="Veneault-Fourrey C."/>
            <person name="LaButti K."/>
            <person name="Lindquist E.A."/>
            <person name="Lipzen A."/>
            <person name="Lundell T."/>
            <person name="Morin E."/>
            <person name="Murat C."/>
            <person name="Riley R."/>
            <person name="Ohm R."/>
            <person name="Sun H."/>
            <person name="Tunlid A."/>
            <person name="Henrissat B."/>
            <person name="Grigoriev I.V."/>
            <person name="Hibbett D.S."/>
            <person name="Martin F."/>
        </authorList>
    </citation>
    <scope>NUCLEOTIDE SEQUENCE [LARGE SCALE GENOMIC DNA]</scope>
    <source>
        <strain evidence="3">MAFF 305830</strain>
    </source>
</reference>
<evidence type="ECO:0000259" key="1">
    <source>
        <dbReference type="Pfam" id="PF20236"/>
    </source>
</evidence>
<dbReference type="Pfam" id="PF20236">
    <property type="entry name" value="DUF6593"/>
    <property type="match status" value="1"/>
</dbReference>
<accession>A0A0C3B096</accession>
<dbReference type="AlphaFoldDB" id="A0A0C3B096"/>
<dbReference type="OrthoDB" id="2798132at2759"/>
<evidence type="ECO:0000313" key="3">
    <source>
        <dbReference type="Proteomes" id="UP000054097"/>
    </source>
</evidence>
<dbReference type="Proteomes" id="UP000054097">
    <property type="component" value="Unassembled WGS sequence"/>
</dbReference>
<proteinExistence type="predicted"/>
<feature type="domain" description="DUF6593" evidence="1">
    <location>
        <begin position="13"/>
        <end position="165"/>
    </location>
</feature>
<evidence type="ECO:0000313" key="2">
    <source>
        <dbReference type="EMBL" id="KIM25624.1"/>
    </source>
</evidence>
<dbReference type="InterPro" id="IPR046528">
    <property type="entry name" value="DUF6593"/>
</dbReference>
<dbReference type="HOGENOM" id="CLU_122983_0_0_1"/>
<sequence>MSSIRFYFSNGCVCNTTIACDSLGIHYTVSKKNAITTLTRWDSETDSNVFVGEFERRNFQTHKIRIGQDGEWQVLKEFLYKGNGGKLSSARSFKANNNIHYRWKIRNLTLVLTSAAEGDQEALVVYKENAFSKEPSYLEVVNSSVISGLNNIILTFLIMEKRRRED</sequence>
<dbReference type="EMBL" id="KN824312">
    <property type="protein sequence ID" value="KIM25624.1"/>
    <property type="molecule type" value="Genomic_DNA"/>
</dbReference>
<gene>
    <name evidence="2" type="ORF">M408DRAFT_314841</name>
</gene>
<reference evidence="2 3" key="1">
    <citation type="submission" date="2014-04" db="EMBL/GenBank/DDBJ databases">
        <authorList>
            <consortium name="DOE Joint Genome Institute"/>
            <person name="Kuo A."/>
            <person name="Zuccaro A."/>
            <person name="Kohler A."/>
            <person name="Nagy L.G."/>
            <person name="Floudas D."/>
            <person name="Copeland A."/>
            <person name="Barry K.W."/>
            <person name="Cichocki N."/>
            <person name="Veneault-Fourrey C."/>
            <person name="LaButti K."/>
            <person name="Lindquist E.A."/>
            <person name="Lipzen A."/>
            <person name="Lundell T."/>
            <person name="Morin E."/>
            <person name="Murat C."/>
            <person name="Sun H."/>
            <person name="Tunlid A."/>
            <person name="Henrissat B."/>
            <person name="Grigoriev I.V."/>
            <person name="Hibbett D.S."/>
            <person name="Martin F."/>
            <person name="Nordberg H.P."/>
            <person name="Cantor M.N."/>
            <person name="Hua S.X."/>
        </authorList>
    </citation>
    <scope>NUCLEOTIDE SEQUENCE [LARGE SCALE GENOMIC DNA]</scope>
    <source>
        <strain evidence="2 3">MAFF 305830</strain>
    </source>
</reference>
<keyword evidence="3" id="KW-1185">Reference proteome</keyword>